<dbReference type="Proteomes" id="UP001428341">
    <property type="component" value="Unassembled WGS sequence"/>
</dbReference>
<name>A0AAP0M6V2_9ROSI</name>
<feature type="repeat" description="PPR" evidence="3">
    <location>
        <begin position="600"/>
        <end position="634"/>
    </location>
</feature>
<dbReference type="InterPro" id="IPR011990">
    <property type="entry name" value="TPR-like_helical_dom_sf"/>
</dbReference>
<feature type="repeat" description="PPR" evidence="3">
    <location>
        <begin position="565"/>
        <end position="599"/>
    </location>
</feature>
<protein>
    <submittedName>
        <fullName evidence="5">Uncharacterized protein</fullName>
    </submittedName>
</protein>
<gene>
    <name evidence="5" type="ORF">WN944_013843</name>
</gene>
<evidence type="ECO:0000256" key="1">
    <source>
        <dbReference type="ARBA" id="ARBA00007626"/>
    </source>
</evidence>
<dbReference type="PANTHER" id="PTHR47932">
    <property type="entry name" value="ATPASE EXPRESSION PROTEIN 3"/>
    <property type="match status" value="1"/>
</dbReference>
<dbReference type="Gene3D" id="1.25.40.10">
    <property type="entry name" value="Tetratricopeptide repeat domain"/>
    <property type="match status" value="5"/>
</dbReference>
<keyword evidence="2" id="KW-0677">Repeat</keyword>
<feature type="repeat" description="PPR" evidence="3">
    <location>
        <begin position="351"/>
        <end position="385"/>
    </location>
</feature>
<dbReference type="SUPFAM" id="SSF48452">
    <property type="entry name" value="TPR-like"/>
    <property type="match status" value="1"/>
</dbReference>
<dbReference type="FunFam" id="1.25.40.10:FF:000558">
    <property type="entry name" value="Pentatricopeptide repeat-containing protein At5g39710"/>
    <property type="match status" value="1"/>
</dbReference>
<dbReference type="InterPro" id="IPR002885">
    <property type="entry name" value="PPR_rpt"/>
</dbReference>
<keyword evidence="6" id="KW-1185">Reference proteome</keyword>
<dbReference type="NCBIfam" id="TIGR00756">
    <property type="entry name" value="PPR"/>
    <property type="match status" value="12"/>
</dbReference>
<feature type="repeat" description="PPR" evidence="3">
    <location>
        <begin position="421"/>
        <end position="455"/>
    </location>
</feature>
<accession>A0AAP0M6V2</accession>
<feature type="repeat" description="PPR" evidence="3">
    <location>
        <begin position="176"/>
        <end position="210"/>
    </location>
</feature>
<dbReference type="EMBL" id="JBCGBO010000005">
    <property type="protein sequence ID" value="KAK9198657.1"/>
    <property type="molecule type" value="Genomic_DNA"/>
</dbReference>
<organism evidence="5 6">
    <name type="scientific">Citrus x changshan-huyou</name>
    <dbReference type="NCBI Taxonomy" id="2935761"/>
    <lineage>
        <taxon>Eukaryota</taxon>
        <taxon>Viridiplantae</taxon>
        <taxon>Streptophyta</taxon>
        <taxon>Embryophyta</taxon>
        <taxon>Tracheophyta</taxon>
        <taxon>Spermatophyta</taxon>
        <taxon>Magnoliopsida</taxon>
        <taxon>eudicotyledons</taxon>
        <taxon>Gunneridae</taxon>
        <taxon>Pentapetalae</taxon>
        <taxon>rosids</taxon>
        <taxon>malvids</taxon>
        <taxon>Sapindales</taxon>
        <taxon>Rutaceae</taxon>
        <taxon>Aurantioideae</taxon>
        <taxon>Citrus</taxon>
    </lineage>
</organism>
<feature type="region of interest" description="Disordered" evidence="4">
    <location>
        <begin position="30"/>
        <end position="61"/>
    </location>
</feature>
<dbReference type="PROSITE" id="PS51375">
    <property type="entry name" value="PPR"/>
    <property type="match status" value="12"/>
</dbReference>
<dbReference type="PANTHER" id="PTHR47932:SF63">
    <property type="entry name" value="OS08G0290000 PROTEIN"/>
    <property type="match status" value="1"/>
</dbReference>
<feature type="repeat" description="PPR" evidence="3">
    <location>
        <begin position="246"/>
        <end position="280"/>
    </location>
</feature>
<feature type="repeat" description="PPR" evidence="3">
    <location>
        <begin position="211"/>
        <end position="245"/>
    </location>
</feature>
<evidence type="ECO:0000313" key="6">
    <source>
        <dbReference type="Proteomes" id="UP001428341"/>
    </source>
</evidence>
<evidence type="ECO:0000256" key="2">
    <source>
        <dbReference type="ARBA" id="ARBA00022737"/>
    </source>
</evidence>
<sequence>MLKIFPPKQKLTFIDIKINKQPLITLRSISSSSSSMPSTPSSSLSSSSSSSLPPRSNLTNAILNSKTPNQALVLFNSSSKKLNPTKSLAPFAATFYVLANAKLYKNARCLIKDLTENLLKSRKPQHVCYSFFNALNSLDIPKFNPSVFGTLIIAFSEMGHVEEALWVYRKIGVLPAIQACNALLNGLIKNGKFDSVWEFYEEMVLRGLVADVVTYGVLINCCCGQGDVMKALNLFDEMIDKGIEPTVVIYTILIHGLCNENKMVEAENMFRSMQECGVVPNLYTYNALMDGYCKVADVKRALEFYHEMLHHNLQPNVVTFGILMDGLCKVGELRAAGNFFVHMAKFGVFPNIFVYNCLIDGHCKAGNLFEAMSLCSEMGKFEISPDVFTYNILIKGLCGVGQLEGAEGLLQKMYKEGILANVVTYNSLIDGYCKEGDMEKALSVCSQMIENGVEPNVVTFSSLIDGQCKAGNIDAAMGLYTEMVIKSLVPDVVVFTALIDGLCKDGNMKEALRLYKEMLEAKINPSVFTISSLIHGLFKNGRISNALNFFLEKTDKTDGGYCSPNHVMYAAIIQALCYDGQILKASKLFSVMRSDNLRPDNCTYTIMLRGLLRAKRMLDVMMLLADMIKMGIVPDAVINQVMARGYQENGDLKSAFHCSEFLKNRELGDLKQKDTRQDLFLNRTACGNMLLRMPMIIPRKSLRKALVREAAVTDSNQYTPASRPCGSSASAPPASMDDLEFEDPNLFQSIPKFIAGAISGTLTGLFALAGAFTGAITGALAGRASNCGVLRGAGLGAIAGAVLSVELLEASRAYWCLERTGSRGSSSMADFVEDLLRGRFIEEQFTPAILGAYHWQVRIASMSYDVNDTDCRALSRGLTGESLKKLPCHVILDEIKPTQSSCCSICLQVFILYIQLF</sequence>
<reference evidence="5 6" key="1">
    <citation type="submission" date="2024-05" db="EMBL/GenBank/DDBJ databases">
        <title>Haplotype-resolved chromosome-level genome assembly of Huyou (Citrus changshanensis).</title>
        <authorList>
            <person name="Miao C."/>
            <person name="Chen W."/>
            <person name="Wu Y."/>
            <person name="Wang L."/>
            <person name="Zhao S."/>
            <person name="Grierson D."/>
            <person name="Xu C."/>
            <person name="Chen K."/>
        </authorList>
    </citation>
    <scope>NUCLEOTIDE SEQUENCE [LARGE SCALE GENOMIC DNA]</scope>
    <source>
        <strain evidence="5">01-14</strain>
        <tissue evidence="5">Leaf</tissue>
    </source>
</reference>
<dbReference type="Pfam" id="PF13041">
    <property type="entry name" value="PPR_2"/>
    <property type="match status" value="6"/>
</dbReference>
<feature type="repeat" description="PPR" evidence="3">
    <location>
        <begin position="281"/>
        <end position="315"/>
    </location>
</feature>
<feature type="repeat" description="PPR" evidence="3">
    <location>
        <begin position="491"/>
        <end position="525"/>
    </location>
</feature>
<dbReference type="AlphaFoldDB" id="A0AAP0M6V2"/>
<evidence type="ECO:0000256" key="4">
    <source>
        <dbReference type="SAM" id="MobiDB-lite"/>
    </source>
</evidence>
<comment type="similarity">
    <text evidence="1">Belongs to the PPR family. P subfamily.</text>
</comment>
<dbReference type="Pfam" id="PF01535">
    <property type="entry name" value="PPR"/>
    <property type="match status" value="1"/>
</dbReference>
<feature type="repeat" description="PPR" evidence="3">
    <location>
        <begin position="316"/>
        <end position="350"/>
    </location>
</feature>
<dbReference type="GO" id="GO:0003729">
    <property type="term" value="F:mRNA binding"/>
    <property type="evidence" value="ECO:0007669"/>
    <property type="project" value="TreeGrafter"/>
</dbReference>
<feature type="repeat" description="PPR" evidence="3">
    <location>
        <begin position="456"/>
        <end position="490"/>
    </location>
</feature>
<feature type="compositionally biased region" description="Low complexity" evidence="4">
    <location>
        <begin position="30"/>
        <end position="56"/>
    </location>
</feature>
<dbReference type="Pfam" id="PF12854">
    <property type="entry name" value="PPR_1"/>
    <property type="match status" value="1"/>
</dbReference>
<proteinExistence type="inferred from homology"/>
<feature type="repeat" description="PPR" evidence="3">
    <location>
        <begin position="386"/>
        <end position="420"/>
    </location>
</feature>
<evidence type="ECO:0000256" key="3">
    <source>
        <dbReference type="PROSITE-ProRule" id="PRU00708"/>
    </source>
</evidence>
<comment type="caution">
    <text evidence="5">The sequence shown here is derived from an EMBL/GenBank/DDBJ whole genome shotgun (WGS) entry which is preliminary data.</text>
</comment>
<evidence type="ECO:0000313" key="5">
    <source>
        <dbReference type="EMBL" id="KAK9198657.1"/>
    </source>
</evidence>